<accession>A0ABM7H8E7</accession>
<evidence type="ECO:0000259" key="1">
    <source>
        <dbReference type="Pfam" id="PF08241"/>
    </source>
</evidence>
<sequence length="213" mass="23359">MTEQPHNQFTGRGAGRMDAIAKGPFAPIYPVIAQQILDTCSISAGRCIDIGCGPGHLAMALAAASDLVIDALDSSADMLEIAEHNIRKAGLADRVHPVRGDVNDLPYDDGSVDLIVSRGSLFFWENRVRAFSEIRRILRPGGRTFVGGGFGTPALKAAITEKMREIDPEWEAKAAERLSRKNKDAIRRELEQAGITAYDIHEDEAAFWIIMER</sequence>
<dbReference type="Proteomes" id="UP000824969">
    <property type="component" value="Chromosome"/>
</dbReference>
<name>A0ABM7H8E7_9EURY</name>
<feature type="domain" description="Methyltransferase type 11" evidence="1">
    <location>
        <begin position="48"/>
        <end position="145"/>
    </location>
</feature>
<dbReference type="EMBL" id="AP019781">
    <property type="protein sequence ID" value="BBL69084.1"/>
    <property type="molecule type" value="Genomic_DNA"/>
</dbReference>
<organism evidence="2 3">
    <name type="scientific">Methanoculleus chikugoensis</name>
    <dbReference type="NCBI Taxonomy" id="118126"/>
    <lineage>
        <taxon>Archaea</taxon>
        <taxon>Methanobacteriati</taxon>
        <taxon>Methanobacteriota</taxon>
        <taxon>Stenosarchaea group</taxon>
        <taxon>Methanomicrobia</taxon>
        <taxon>Methanomicrobiales</taxon>
        <taxon>Methanomicrobiaceae</taxon>
        <taxon>Methanoculleus</taxon>
    </lineage>
</organism>
<dbReference type="Pfam" id="PF08241">
    <property type="entry name" value="Methyltransf_11"/>
    <property type="match status" value="1"/>
</dbReference>
<protein>
    <recommendedName>
        <fullName evidence="1">Methyltransferase type 11 domain-containing protein</fullName>
    </recommendedName>
</protein>
<proteinExistence type="predicted"/>
<dbReference type="PANTHER" id="PTHR43591">
    <property type="entry name" value="METHYLTRANSFERASE"/>
    <property type="match status" value="1"/>
</dbReference>
<gene>
    <name evidence="2" type="ORF">MchiMG62_22650</name>
</gene>
<dbReference type="InterPro" id="IPR013216">
    <property type="entry name" value="Methyltransf_11"/>
</dbReference>
<evidence type="ECO:0000313" key="3">
    <source>
        <dbReference type="Proteomes" id="UP000824969"/>
    </source>
</evidence>
<evidence type="ECO:0000313" key="2">
    <source>
        <dbReference type="EMBL" id="BBL69084.1"/>
    </source>
</evidence>
<dbReference type="GeneID" id="66131807"/>
<reference evidence="2 3" key="1">
    <citation type="submission" date="2019-06" db="EMBL/GenBank/DDBJ databases">
        <title>Complete genome sequence of Methanoculleus chikugoensis strain MG62.</title>
        <authorList>
            <person name="Asakawa S."/>
            <person name="Dianou D."/>
        </authorList>
    </citation>
    <scope>NUCLEOTIDE SEQUENCE [LARGE SCALE GENOMIC DNA]</scope>
    <source>
        <strain evidence="2 3">MG62</strain>
    </source>
</reference>
<dbReference type="RefSeq" id="WP_221057089.1">
    <property type="nucleotide sequence ID" value="NZ_AP019781.1"/>
</dbReference>
<dbReference type="CDD" id="cd02440">
    <property type="entry name" value="AdoMet_MTases"/>
    <property type="match status" value="1"/>
</dbReference>
<keyword evidence="3" id="KW-1185">Reference proteome</keyword>